<dbReference type="Pfam" id="PF07693">
    <property type="entry name" value="KAP_NTPase"/>
    <property type="match status" value="1"/>
</dbReference>
<evidence type="ECO:0000313" key="3">
    <source>
        <dbReference type="Proteomes" id="UP001597045"/>
    </source>
</evidence>
<evidence type="ECO:0000259" key="1">
    <source>
        <dbReference type="Pfam" id="PF07693"/>
    </source>
</evidence>
<dbReference type="Proteomes" id="UP001597045">
    <property type="component" value="Unassembled WGS sequence"/>
</dbReference>
<gene>
    <name evidence="2" type="ORF">ACFQ1S_20715</name>
</gene>
<accession>A0ABW3MAY1</accession>
<feature type="domain" description="KAP NTPase" evidence="1">
    <location>
        <begin position="195"/>
        <end position="284"/>
    </location>
</feature>
<dbReference type="EMBL" id="JBHTIS010001248">
    <property type="protein sequence ID" value="MFD1047783.1"/>
    <property type="molecule type" value="Genomic_DNA"/>
</dbReference>
<keyword evidence="3" id="KW-1185">Reference proteome</keyword>
<evidence type="ECO:0000313" key="2">
    <source>
        <dbReference type="EMBL" id="MFD1047783.1"/>
    </source>
</evidence>
<dbReference type="InterPro" id="IPR011646">
    <property type="entry name" value="KAP_P-loop"/>
</dbReference>
<dbReference type="PANTHER" id="PTHR22674">
    <property type="entry name" value="NTPASE, KAP FAMILY P-LOOP DOMAIN-CONTAINING 1"/>
    <property type="match status" value="1"/>
</dbReference>
<organism evidence="2 3">
    <name type="scientific">Kibdelosporangium lantanae</name>
    <dbReference type="NCBI Taxonomy" id="1497396"/>
    <lineage>
        <taxon>Bacteria</taxon>
        <taxon>Bacillati</taxon>
        <taxon>Actinomycetota</taxon>
        <taxon>Actinomycetes</taxon>
        <taxon>Pseudonocardiales</taxon>
        <taxon>Pseudonocardiaceae</taxon>
        <taxon>Kibdelosporangium</taxon>
    </lineage>
</organism>
<feature type="non-terminal residue" evidence="2">
    <location>
        <position position="334"/>
    </location>
</feature>
<dbReference type="InterPro" id="IPR052754">
    <property type="entry name" value="NTPase_KAP_P-loop"/>
</dbReference>
<name>A0ABW3MAY1_9PSEU</name>
<protein>
    <submittedName>
        <fullName evidence="2">P-loop NTPase fold protein</fullName>
    </submittedName>
</protein>
<sequence>MTSGTDDRWERLSAPVKGAYRWAWKSARARQVDAVDGIDLLIGIVLADLPESPATVLLGHFGIPLAEVVARPDVGPPTAKALLSAPWWDLGFPPAEEDVLPRVWDEGERPLSLQRFFLYLLDSRNSASRAIFEALGRRGVHAGVVREALSLPIGRQPLAEFLRERFPYQVAGFELPDYQADHPDQVVDLVGIGPEIDAFAHVMTSRRLVPPLAVGLFGAWGSGKSYFLRSLQSRIAEISAARLPSFHQAVVQVEFNAWQYVGGDLWASLVEHLFRNLRRYETEPDDLIAQRQRYWVQQVQEADQVHHQARDDREALEAEQRTAAVEVEAQRKAV</sequence>
<reference evidence="3" key="1">
    <citation type="journal article" date="2019" name="Int. J. Syst. Evol. Microbiol.">
        <title>The Global Catalogue of Microorganisms (GCM) 10K type strain sequencing project: providing services to taxonomists for standard genome sequencing and annotation.</title>
        <authorList>
            <consortium name="The Broad Institute Genomics Platform"/>
            <consortium name="The Broad Institute Genome Sequencing Center for Infectious Disease"/>
            <person name="Wu L."/>
            <person name="Ma J."/>
        </authorList>
    </citation>
    <scope>NUCLEOTIDE SEQUENCE [LARGE SCALE GENOMIC DNA]</scope>
    <source>
        <strain evidence="3">JCM 31486</strain>
    </source>
</reference>
<proteinExistence type="predicted"/>
<dbReference type="PANTHER" id="PTHR22674:SF6">
    <property type="entry name" value="NTPASE KAP FAMILY P-LOOP DOMAIN-CONTAINING PROTEIN 1"/>
    <property type="match status" value="1"/>
</dbReference>
<comment type="caution">
    <text evidence="2">The sequence shown here is derived from an EMBL/GenBank/DDBJ whole genome shotgun (WGS) entry which is preliminary data.</text>
</comment>